<evidence type="ECO:0000313" key="10">
    <source>
        <dbReference type="EMBL" id="PXX21642.1"/>
    </source>
</evidence>
<accession>A0A318HTP3</accession>
<evidence type="ECO:0000256" key="7">
    <source>
        <dbReference type="PROSITE-ProRule" id="PRU01360"/>
    </source>
</evidence>
<dbReference type="EMBL" id="QJJX01000017">
    <property type="protein sequence ID" value="PXX21642.1"/>
    <property type="molecule type" value="Genomic_DNA"/>
</dbReference>
<comment type="subcellular location">
    <subcellularLocation>
        <location evidence="1 7">Cell outer membrane</location>
        <topology evidence="1 7">Multi-pass membrane protein</topology>
    </subcellularLocation>
</comment>
<evidence type="ECO:0000313" key="11">
    <source>
        <dbReference type="Proteomes" id="UP000248314"/>
    </source>
</evidence>
<proteinExistence type="inferred from homology"/>
<keyword evidence="4 7" id="KW-0812">Transmembrane</keyword>
<keyword evidence="3 7" id="KW-1134">Transmembrane beta strand</keyword>
<reference evidence="10 11" key="1">
    <citation type="submission" date="2018-05" db="EMBL/GenBank/DDBJ databases">
        <title>Genomic Encyclopedia of Type Strains, Phase I: the one thousand microbial genomes (KMG-I) project.</title>
        <authorList>
            <person name="Kyrpides N."/>
        </authorList>
    </citation>
    <scope>NUCLEOTIDE SEQUENCE [LARGE SCALE GENOMIC DNA]</scope>
    <source>
        <strain evidence="10 11">DSM 15611</strain>
    </source>
</reference>
<evidence type="ECO:0000259" key="9">
    <source>
        <dbReference type="Pfam" id="PF07715"/>
    </source>
</evidence>
<dbReference type="AlphaFoldDB" id="A0A318HTP3"/>
<feature type="signal peptide" evidence="8">
    <location>
        <begin position="1"/>
        <end position="41"/>
    </location>
</feature>
<feature type="chain" id="PRO_5016290597" evidence="8">
    <location>
        <begin position="42"/>
        <end position="1051"/>
    </location>
</feature>
<dbReference type="Gene3D" id="2.170.130.10">
    <property type="entry name" value="TonB-dependent receptor, plug domain"/>
    <property type="match status" value="1"/>
</dbReference>
<dbReference type="Proteomes" id="UP000248314">
    <property type="component" value="Unassembled WGS sequence"/>
</dbReference>
<sequence>MTCLSQIKSKKPFGRGQRASCQPLAWAIACLCLFNTADVMAESGASRHDNSKTAVLAQDNKATITGTVTDGNGEPLVGATISAKGKNENAVTDIDGRFAINVPVGTMLTVSYIGMEAKEVVAQRTMSIVMSDNVKDLEDLVVVGYGVMKKKDLTGSIASVGATDIANAHATSLSTALQGAAAGLTVTRNNGTPDGKPSLLVRGVTTISDTSPLVIIDGVPGDIANVNPDDVETLSVLKDAASAAIYGSRAAAGVILITTKRAKNNEISLNYSFEQAYTKPTVLPKYVGWKRFMQMVNETHYNDNPTGGEYQTYAKDLIDNYERNNATDPDKYPITQWEDYLFKNTASQQTHSLSIMGGGKNVRTKLSLRYDKNAGLYANRNFERYIARLNNDLDINPYIEAHVDANFAYTKLATPHNNPFESGARNIPPIYAAYWRNGNYGDVKDGENILAKINEGGTVKTSDYSIAAKGELVVKPLKGLRISLVAAPNFIFHNVKDFVKELTYTRADDPLTVAGHVGGFRTTSLTETRNTHYDLTTQALANYTHDFGLHSLTGMAGFEYYYMRDENLWASGDKFQMAAFPYLDLSPRDARNNGGNALEYSYRSAFARVNYAYANRYLLEANVRYDGSSRFHKDYRWATFPSVSAGWVISEENFFKDNVRWMAHLKLRASYGQLGNERIGSYYPYQSSIRFGSALLLNGTTPVTVPSAAQVKYAVRDITWETTETWDVGFDAHLLDARLGITFDWYRKNTRNMLLPVQIPIFLGYENPDVNAGDMHTNGFDLELRWRDRIGKVDYWAALNLSDYTSMMGNMRGTEFTGVKINREGSEFMNWYGYVCDGIYQTQADVDNSPKLNNNVAVGDLKYRDISGPDGKPDGKISAEYDRVPLKGSLPHFVYGLNLGAAYNGFDFSLSFQGVGKQWSRKTPVMIEGLVNNWTNFPELIDGQYWSKYNTAEQNASAQYPRLTDTSRANNYTMSDFWLFNGWYLRCKNITLGYTLPKQITQKALLKQVRLYLSANDLFAISNYPKGWDPEVTDNGYPIMRSLMFGLNVNF</sequence>
<dbReference type="STRING" id="1122991.GCA_000613445_02071"/>
<dbReference type="InterPro" id="IPR039426">
    <property type="entry name" value="TonB-dep_rcpt-like"/>
</dbReference>
<keyword evidence="6 7" id="KW-0998">Cell outer membrane</keyword>
<organism evidence="10 11">
    <name type="scientific">Hoylesella shahii DSM 15611 = JCM 12083</name>
    <dbReference type="NCBI Taxonomy" id="1122991"/>
    <lineage>
        <taxon>Bacteria</taxon>
        <taxon>Pseudomonadati</taxon>
        <taxon>Bacteroidota</taxon>
        <taxon>Bacteroidia</taxon>
        <taxon>Bacteroidales</taxon>
        <taxon>Prevotellaceae</taxon>
        <taxon>Hoylesella</taxon>
    </lineage>
</organism>
<dbReference type="InterPro" id="IPR023997">
    <property type="entry name" value="TonB-dep_OMP_SusC/RagA_CS"/>
</dbReference>
<name>A0A318HTP3_9BACT</name>
<comment type="caution">
    <text evidence="10">The sequence shown here is derived from an EMBL/GenBank/DDBJ whole genome shotgun (WGS) entry which is preliminary data.</text>
</comment>
<evidence type="ECO:0000256" key="8">
    <source>
        <dbReference type="SAM" id="SignalP"/>
    </source>
</evidence>
<dbReference type="InterPro" id="IPR036942">
    <property type="entry name" value="Beta-barrel_TonB_sf"/>
</dbReference>
<dbReference type="InterPro" id="IPR023996">
    <property type="entry name" value="TonB-dep_OMP_SusC/RagA"/>
</dbReference>
<dbReference type="Pfam" id="PF07715">
    <property type="entry name" value="Plug"/>
    <property type="match status" value="1"/>
</dbReference>
<dbReference type="RefSeq" id="WP_232227272.1">
    <property type="nucleotide sequence ID" value="NZ_BAIZ01000013.1"/>
</dbReference>
<keyword evidence="8" id="KW-0732">Signal</keyword>
<evidence type="ECO:0000256" key="1">
    <source>
        <dbReference type="ARBA" id="ARBA00004571"/>
    </source>
</evidence>
<keyword evidence="2 7" id="KW-0813">Transport</keyword>
<feature type="domain" description="TonB-dependent receptor plug" evidence="9">
    <location>
        <begin position="149"/>
        <end position="254"/>
    </location>
</feature>
<dbReference type="Gene3D" id="2.60.40.1120">
    <property type="entry name" value="Carboxypeptidase-like, regulatory domain"/>
    <property type="match status" value="1"/>
</dbReference>
<comment type="similarity">
    <text evidence="7">Belongs to the TonB-dependent receptor family.</text>
</comment>
<dbReference type="InterPro" id="IPR037066">
    <property type="entry name" value="Plug_dom_sf"/>
</dbReference>
<keyword evidence="11" id="KW-1185">Reference proteome</keyword>
<evidence type="ECO:0000256" key="2">
    <source>
        <dbReference type="ARBA" id="ARBA00022448"/>
    </source>
</evidence>
<dbReference type="Pfam" id="PF13715">
    <property type="entry name" value="CarbopepD_reg_2"/>
    <property type="match status" value="1"/>
</dbReference>
<keyword evidence="5 7" id="KW-0472">Membrane</keyword>
<evidence type="ECO:0000256" key="4">
    <source>
        <dbReference type="ARBA" id="ARBA00022692"/>
    </source>
</evidence>
<gene>
    <name evidence="10" type="ORF">EJ73_01628</name>
</gene>
<evidence type="ECO:0000256" key="5">
    <source>
        <dbReference type="ARBA" id="ARBA00023136"/>
    </source>
</evidence>
<dbReference type="InterPro" id="IPR012910">
    <property type="entry name" value="Plug_dom"/>
</dbReference>
<dbReference type="NCBIfam" id="TIGR04057">
    <property type="entry name" value="SusC_RagA_signa"/>
    <property type="match status" value="1"/>
</dbReference>
<dbReference type="Gene3D" id="2.40.170.20">
    <property type="entry name" value="TonB-dependent receptor, beta-barrel domain"/>
    <property type="match status" value="1"/>
</dbReference>
<dbReference type="SUPFAM" id="SSF56935">
    <property type="entry name" value="Porins"/>
    <property type="match status" value="1"/>
</dbReference>
<protein>
    <submittedName>
        <fullName evidence="10">TonB-linked SusC/RagA family outer membrane protein</fullName>
    </submittedName>
</protein>
<evidence type="ECO:0000256" key="3">
    <source>
        <dbReference type="ARBA" id="ARBA00022452"/>
    </source>
</evidence>
<dbReference type="GO" id="GO:0009279">
    <property type="term" value="C:cell outer membrane"/>
    <property type="evidence" value="ECO:0007669"/>
    <property type="project" value="UniProtKB-SubCell"/>
</dbReference>
<dbReference type="PROSITE" id="PS52016">
    <property type="entry name" value="TONB_DEPENDENT_REC_3"/>
    <property type="match status" value="1"/>
</dbReference>
<dbReference type="SUPFAM" id="SSF49464">
    <property type="entry name" value="Carboxypeptidase regulatory domain-like"/>
    <property type="match status" value="1"/>
</dbReference>
<evidence type="ECO:0000256" key="6">
    <source>
        <dbReference type="ARBA" id="ARBA00023237"/>
    </source>
</evidence>
<dbReference type="InterPro" id="IPR008969">
    <property type="entry name" value="CarboxyPept-like_regulatory"/>
</dbReference>
<dbReference type="NCBIfam" id="TIGR04056">
    <property type="entry name" value="OMP_RagA_SusC"/>
    <property type="match status" value="1"/>
</dbReference>